<dbReference type="RefSeq" id="WP_133325106.1">
    <property type="nucleotide sequence ID" value="NZ_SMYL01000001.1"/>
</dbReference>
<dbReference type="OrthoDB" id="9805928at2"/>
<accession>A0A4R5W833</accession>
<feature type="domain" description="PBP" evidence="2">
    <location>
        <begin position="142"/>
        <end position="325"/>
    </location>
</feature>
<evidence type="ECO:0000313" key="3">
    <source>
        <dbReference type="EMBL" id="TDK68445.1"/>
    </source>
</evidence>
<keyword evidence="4" id="KW-1185">Reference proteome</keyword>
<dbReference type="SUPFAM" id="SSF46785">
    <property type="entry name" value="Winged helix' DNA-binding domain"/>
    <property type="match status" value="1"/>
</dbReference>
<proteinExistence type="predicted"/>
<dbReference type="Pfam" id="PF00126">
    <property type="entry name" value="HTH_1"/>
    <property type="match status" value="1"/>
</dbReference>
<organism evidence="3 4">
    <name type="scientific">Sapientia aquatica</name>
    <dbReference type="NCBI Taxonomy" id="1549640"/>
    <lineage>
        <taxon>Bacteria</taxon>
        <taxon>Pseudomonadati</taxon>
        <taxon>Pseudomonadota</taxon>
        <taxon>Betaproteobacteria</taxon>
        <taxon>Burkholderiales</taxon>
        <taxon>Oxalobacteraceae</taxon>
        <taxon>Sapientia</taxon>
    </lineage>
</organism>
<dbReference type="PANTHER" id="PTHR38431">
    <property type="entry name" value="BLL2305 PROTEIN"/>
    <property type="match status" value="1"/>
</dbReference>
<comment type="caution">
    <text evidence="3">The sequence shown here is derived from an EMBL/GenBank/DDBJ whole genome shotgun (WGS) entry which is preliminary data.</text>
</comment>
<dbReference type="Gene3D" id="1.10.10.10">
    <property type="entry name" value="Winged helix-like DNA-binding domain superfamily/Winged helix DNA-binding domain"/>
    <property type="match status" value="1"/>
</dbReference>
<gene>
    <name evidence="3" type="ORF">E2I14_02585</name>
</gene>
<dbReference type="InterPro" id="IPR036388">
    <property type="entry name" value="WH-like_DNA-bd_sf"/>
</dbReference>
<dbReference type="SUPFAM" id="SSF53850">
    <property type="entry name" value="Periplasmic binding protein-like II"/>
    <property type="match status" value="1"/>
</dbReference>
<dbReference type="InterPro" id="IPR036390">
    <property type="entry name" value="WH_DNA-bd_sf"/>
</dbReference>
<evidence type="ECO:0000313" key="4">
    <source>
        <dbReference type="Proteomes" id="UP000294829"/>
    </source>
</evidence>
<reference evidence="3 4" key="1">
    <citation type="submission" date="2019-03" db="EMBL/GenBank/DDBJ databases">
        <title>Sapientia aquatica gen. nov., sp. nov., isolated from a crater lake.</title>
        <authorList>
            <person name="Felfoldi T."/>
            <person name="Szabo A."/>
            <person name="Toth E."/>
            <person name="Schumann P."/>
            <person name="Keki Z."/>
            <person name="Marialigeti K."/>
            <person name="Mathe I."/>
        </authorList>
    </citation>
    <scope>NUCLEOTIDE SEQUENCE [LARGE SCALE GENOMIC DNA]</scope>
    <source>
        <strain evidence="3 4">SA-152</strain>
    </source>
</reference>
<evidence type="ECO:0000259" key="2">
    <source>
        <dbReference type="Pfam" id="PF12727"/>
    </source>
</evidence>
<dbReference type="EMBL" id="SMYL01000001">
    <property type="protein sequence ID" value="TDK68445.1"/>
    <property type="molecule type" value="Genomic_DNA"/>
</dbReference>
<protein>
    <submittedName>
        <fullName evidence="3">LysR family transcriptional regulator</fullName>
    </submittedName>
</protein>
<feature type="domain" description="HTH lysR-type" evidence="1">
    <location>
        <begin position="26"/>
        <end position="83"/>
    </location>
</feature>
<dbReference type="InterPro" id="IPR000847">
    <property type="entry name" value="LysR_HTH_N"/>
</dbReference>
<evidence type="ECO:0000259" key="1">
    <source>
        <dbReference type="Pfam" id="PF00126"/>
    </source>
</evidence>
<dbReference type="Proteomes" id="UP000294829">
    <property type="component" value="Unassembled WGS sequence"/>
</dbReference>
<dbReference type="Pfam" id="PF12727">
    <property type="entry name" value="PBP_like"/>
    <property type="match status" value="1"/>
</dbReference>
<name>A0A4R5W833_9BURK</name>
<dbReference type="InterPro" id="IPR024370">
    <property type="entry name" value="PBP_domain"/>
</dbReference>
<dbReference type="PANTHER" id="PTHR38431:SF1">
    <property type="entry name" value="BLL2305 PROTEIN"/>
    <property type="match status" value="1"/>
</dbReference>
<sequence length="363" mass="39985">MYKVHITPHWEISKDNDAALDTSALLDLLLAVQEDGSIAKAAEKVKLSYRYAWGLLRDGEKLFGESLMTTNRGRGTVLTPLAEKLIWAERRISARLSPTLDSLSSELERELNVNSSENTGAIRLHASHGFAVAAMLNIINQENLTTEVRYRNSTDAVAALARKECDLAGFHVPLGEFEAPAVEQFLQWLNPKTHCLIHLAVRTQGLILASGNPKKIRGIKDLNQPNLNFVNRQKGSGTRLLLELMLAKQAIASKEIQGFDNNEFTHSAVAAFIASGMADVGFGVQTAAQRFGLDFIPLVKERYFFALSINALNDPKIQQIIGILKSAHFQQEVDKLVGYESGETGEIISITDAFGARKKSKTN</sequence>
<dbReference type="GO" id="GO:0003700">
    <property type="term" value="F:DNA-binding transcription factor activity"/>
    <property type="evidence" value="ECO:0007669"/>
    <property type="project" value="InterPro"/>
</dbReference>
<dbReference type="AlphaFoldDB" id="A0A4R5W833"/>